<keyword evidence="5" id="KW-1185">Reference proteome</keyword>
<dbReference type="InterPro" id="IPR036866">
    <property type="entry name" value="RibonucZ/Hydroxyglut_hydro"/>
</dbReference>
<sequence>MDNVTLTWIGHSCFRIDVNDTMVLVDPFITGNPSAKVKADELYPDIIAVTHGHSDHLGDTVEIAKRTGCTVVCIHELSQYLKSRDITTEGMNIGGTVNIGNISFTMTDAKHSSSIDEAGREIDGGRAAGFVIKAGEKSIYHAGDTGLFGDMALISRLYSPEIALLPIGGRYTMGPEDAALAVEMLRPKTVVPMHYNTFEAIAQDSQYFINLVKTVSDAEVIIMEIDCPIIL</sequence>
<protein>
    <recommendedName>
        <fullName evidence="2">UPF0173 metal-dependent hydrolase FKV42_11110</fullName>
    </recommendedName>
</protein>
<evidence type="ECO:0000259" key="3">
    <source>
        <dbReference type="SMART" id="SM00849"/>
    </source>
</evidence>
<dbReference type="InterPro" id="IPR050114">
    <property type="entry name" value="UPF0173_UPF0282_UlaG_hydrolase"/>
</dbReference>
<dbReference type="SUPFAM" id="SSF56281">
    <property type="entry name" value="Metallo-hydrolase/oxidoreductase"/>
    <property type="match status" value="1"/>
</dbReference>
<dbReference type="NCBIfam" id="NF001911">
    <property type="entry name" value="PRK00685.1"/>
    <property type="match status" value="1"/>
</dbReference>
<dbReference type="GO" id="GO:0016787">
    <property type="term" value="F:hydrolase activity"/>
    <property type="evidence" value="ECO:0007669"/>
    <property type="project" value="UniProtKB-UniRule"/>
</dbReference>
<dbReference type="HAMAP" id="MF_00457">
    <property type="entry name" value="UPF0173"/>
    <property type="match status" value="1"/>
</dbReference>
<evidence type="ECO:0000256" key="1">
    <source>
        <dbReference type="ARBA" id="ARBA00022801"/>
    </source>
</evidence>
<dbReference type="SMART" id="SM00849">
    <property type="entry name" value="Lactamase_B"/>
    <property type="match status" value="1"/>
</dbReference>
<dbReference type="PANTHER" id="PTHR43546:SF3">
    <property type="entry name" value="UPF0173 METAL-DEPENDENT HYDROLASE MJ1163"/>
    <property type="match status" value="1"/>
</dbReference>
<dbReference type="Gene3D" id="3.60.15.10">
    <property type="entry name" value="Ribonuclease Z/Hydroxyacylglutathione hydrolase-like"/>
    <property type="match status" value="1"/>
</dbReference>
<reference evidence="4 5" key="1">
    <citation type="submission" date="2019-06" db="EMBL/GenBank/DDBJ databases">
        <title>Draft genome sequence of Methanolobus vulcani B1d.</title>
        <authorList>
            <person name="Creighbaum A.J."/>
            <person name="Ticak T."/>
            <person name="Hariraju D."/>
            <person name="Arivett B.A."/>
            <person name="Ferguson D.J.Jr."/>
        </authorList>
    </citation>
    <scope>NUCLEOTIDE SEQUENCE [LARGE SCALE GENOMIC DNA]</scope>
    <source>
        <strain evidence="4 5">B1d</strain>
    </source>
</reference>
<gene>
    <name evidence="4" type="ORF">FKV42_11110</name>
</gene>
<organism evidence="4 5">
    <name type="scientific">Methanolobus vulcani</name>
    <dbReference type="NCBI Taxonomy" id="38026"/>
    <lineage>
        <taxon>Archaea</taxon>
        <taxon>Methanobacteriati</taxon>
        <taxon>Methanobacteriota</taxon>
        <taxon>Stenosarchaea group</taxon>
        <taxon>Methanomicrobia</taxon>
        <taxon>Methanosarcinales</taxon>
        <taxon>Methanosarcinaceae</taxon>
        <taxon>Methanolobus</taxon>
    </lineage>
</organism>
<dbReference type="Pfam" id="PF13483">
    <property type="entry name" value="Lactamase_B_3"/>
    <property type="match status" value="1"/>
</dbReference>
<keyword evidence="1 2" id="KW-0378">Hydrolase</keyword>
<dbReference type="OrthoDB" id="28313at2157"/>
<evidence type="ECO:0000256" key="2">
    <source>
        <dbReference type="HAMAP-Rule" id="MF_00457"/>
    </source>
</evidence>
<feature type="domain" description="Metallo-beta-lactamase" evidence="3">
    <location>
        <begin position="10"/>
        <end position="194"/>
    </location>
</feature>
<proteinExistence type="inferred from homology"/>
<evidence type="ECO:0000313" key="4">
    <source>
        <dbReference type="EMBL" id="TQD24471.1"/>
    </source>
</evidence>
<comment type="caution">
    <text evidence="4">The sequence shown here is derived from an EMBL/GenBank/DDBJ whole genome shotgun (WGS) entry which is preliminary data.</text>
</comment>
<dbReference type="PANTHER" id="PTHR43546">
    <property type="entry name" value="UPF0173 METAL-DEPENDENT HYDROLASE MJ1163-RELATED"/>
    <property type="match status" value="1"/>
</dbReference>
<dbReference type="EMBL" id="VIAQ01000017">
    <property type="protein sequence ID" value="TQD24471.1"/>
    <property type="molecule type" value="Genomic_DNA"/>
</dbReference>
<accession>A0A7Z8KNV7</accession>
<comment type="similarity">
    <text evidence="2">Belongs to the UPF0173 family.</text>
</comment>
<dbReference type="InterPro" id="IPR022877">
    <property type="entry name" value="UPF0173"/>
</dbReference>
<dbReference type="InterPro" id="IPR001279">
    <property type="entry name" value="Metallo-B-lactamas"/>
</dbReference>
<evidence type="ECO:0000313" key="5">
    <source>
        <dbReference type="Proteomes" id="UP000319335"/>
    </source>
</evidence>
<dbReference type="Proteomes" id="UP000319335">
    <property type="component" value="Unassembled WGS sequence"/>
</dbReference>
<name>A0A7Z8KNV7_9EURY</name>
<dbReference type="AlphaFoldDB" id="A0A7Z8KNV7"/>
<dbReference type="RefSeq" id="WP_154810335.1">
    <property type="nucleotide sequence ID" value="NZ_VIAQ01000017.1"/>
</dbReference>